<dbReference type="PANTHER" id="PTHR42850">
    <property type="entry name" value="METALLOPHOSPHOESTERASE"/>
    <property type="match status" value="1"/>
</dbReference>
<dbReference type="AlphaFoldDB" id="A0A3S0WM85"/>
<dbReference type="EC" id="3.6.1.41" evidence="2"/>
<dbReference type="NCBIfam" id="NF001204">
    <property type="entry name" value="PRK00166.1"/>
    <property type="match status" value="1"/>
</dbReference>
<evidence type="ECO:0000313" key="2">
    <source>
        <dbReference type="EMBL" id="RUR44363.1"/>
    </source>
</evidence>
<dbReference type="GO" id="GO:0008803">
    <property type="term" value="F:bis(5'-nucleosyl)-tetraphosphatase (symmetrical) activity"/>
    <property type="evidence" value="ECO:0007669"/>
    <property type="project" value="UniProtKB-EC"/>
</dbReference>
<dbReference type="GO" id="GO:0005737">
    <property type="term" value="C:cytoplasm"/>
    <property type="evidence" value="ECO:0007669"/>
    <property type="project" value="TreeGrafter"/>
</dbReference>
<gene>
    <name evidence="2" type="ORF">ELY37_14810</name>
</gene>
<dbReference type="SUPFAM" id="SSF56300">
    <property type="entry name" value="Metallo-dependent phosphatases"/>
    <property type="match status" value="1"/>
</dbReference>
<reference evidence="2 3" key="1">
    <citation type="submission" date="2018-12" db="EMBL/GenBank/DDBJ databases">
        <title>three novel Halomonas strain isolated from plants.</title>
        <authorList>
            <person name="Sun C."/>
        </authorList>
    </citation>
    <scope>NUCLEOTIDE SEQUENCE [LARGE SCALE GENOMIC DNA]</scope>
    <source>
        <strain evidence="2 3">RC</strain>
    </source>
</reference>
<dbReference type="Pfam" id="PF00149">
    <property type="entry name" value="Metallophos"/>
    <property type="match status" value="1"/>
</dbReference>
<dbReference type="InterPro" id="IPR029052">
    <property type="entry name" value="Metallo-depent_PP-like"/>
</dbReference>
<keyword evidence="3" id="KW-1185">Reference proteome</keyword>
<evidence type="ECO:0000259" key="1">
    <source>
        <dbReference type="Pfam" id="PF00149"/>
    </source>
</evidence>
<dbReference type="RefSeq" id="WP_126949657.1">
    <property type="nucleotide sequence ID" value="NZ_RZHD01000007.1"/>
</dbReference>
<dbReference type="InterPro" id="IPR004843">
    <property type="entry name" value="Calcineurin-like_PHP"/>
</dbReference>
<dbReference type="PANTHER" id="PTHR42850:SF11">
    <property type="entry name" value="BIS(5'-NUCLEOSYL)-TETRAPHOSPHATASE [SYMMETRICAL]"/>
    <property type="match status" value="1"/>
</dbReference>
<dbReference type="EMBL" id="RZHD01000007">
    <property type="protein sequence ID" value="RUR44363.1"/>
    <property type="molecule type" value="Genomic_DNA"/>
</dbReference>
<dbReference type="Proteomes" id="UP000286912">
    <property type="component" value="Unassembled WGS sequence"/>
</dbReference>
<dbReference type="OrthoDB" id="9807890at2"/>
<feature type="domain" description="Calcineurin-like phosphoesterase" evidence="1">
    <location>
        <begin position="1"/>
        <end position="163"/>
    </location>
</feature>
<dbReference type="GO" id="GO:0110154">
    <property type="term" value="P:RNA decapping"/>
    <property type="evidence" value="ECO:0007669"/>
    <property type="project" value="TreeGrafter"/>
</dbReference>
<protein>
    <submittedName>
        <fullName evidence="2">Symmetrical bis(5'-nucleosyl)-tetraphosphatase</fullName>
        <ecNumber evidence="2">3.6.1.41</ecNumber>
    </submittedName>
</protein>
<dbReference type="GO" id="GO:0016791">
    <property type="term" value="F:phosphatase activity"/>
    <property type="evidence" value="ECO:0007669"/>
    <property type="project" value="TreeGrafter"/>
</dbReference>
<proteinExistence type="predicted"/>
<organism evidence="2 3">
    <name type="scientific">Vreelandella populi</name>
    <dbReference type="NCBI Taxonomy" id="2498858"/>
    <lineage>
        <taxon>Bacteria</taxon>
        <taxon>Pseudomonadati</taxon>
        <taxon>Pseudomonadota</taxon>
        <taxon>Gammaproteobacteria</taxon>
        <taxon>Oceanospirillales</taxon>
        <taxon>Halomonadaceae</taxon>
        <taxon>Vreelandella</taxon>
    </lineage>
</organism>
<accession>A0A3S0WM85</accession>
<dbReference type="Gene3D" id="3.60.21.10">
    <property type="match status" value="1"/>
</dbReference>
<comment type="caution">
    <text evidence="2">The sequence shown here is derived from an EMBL/GenBank/DDBJ whole genome shotgun (WGS) entry which is preliminary data.</text>
</comment>
<name>A0A3S0WM85_9GAMM</name>
<dbReference type="InterPro" id="IPR050126">
    <property type="entry name" value="Ap4A_hydrolase"/>
</dbReference>
<keyword evidence="2" id="KW-0378">Hydrolase</keyword>
<evidence type="ECO:0000313" key="3">
    <source>
        <dbReference type="Proteomes" id="UP000286912"/>
    </source>
</evidence>
<sequence length="263" mass="28968">MSLYIVGDVHGCIETLEQCLNRAGFDPVTDKLWSVGDLVGKGPGSLEVLRLVESLGDSFNMVLGNHEVRLLSLFAGGDGSAKTLLQPVLKDKGSVDWKSWLRQKPLMLRDQQLGVTMTHAGIFPGWSLSQAERYACQANVQMLNASDAWLRQLAQSPYKRAVTDVDAGRYTVHAFTEMRYCNISDPNRPTLDFTCKSPLEVTGPLVPWFELWSAQSELWVFGHWSDLQGATGRADIRCLDTGCVYGRSLSILTVAADGTVTNV</sequence>